<evidence type="ECO:0000259" key="1">
    <source>
        <dbReference type="Pfam" id="PF13304"/>
    </source>
</evidence>
<dbReference type="PANTHER" id="PTHR40396:SF1">
    <property type="entry name" value="ATPASE AAA-TYPE CORE DOMAIN-CONTAINING PROTEIN"/>
    <property type="match status" value="1"/>
</dbReference>
<dbReference type="OrthoDB" id="9809324at2"/>
<dbReference type="CDD" id="cd00267">
    <property type="entry name" value="ABC_ATPase"/>
    <property type="match status" value="1"/>
</dbReference>
<dbReference type="AlphaFoldDB" id="A0A563ERQ4"/>
<dbReference type="EMBL" id="VOBR01000013">
    <property type="protein sequence ID" value="TWP50218.1"/>
    <property type="molecule type" value="Genomic_DNA"/>
</dbReference>
<accession>A0A563ERQ4</accession>
<feature type="domain" description="ATPase AAA-type core" evidence="1">
    <location>
        <begin position="34"/>
        <end position="325"/>
    </location>
</feature>
<proteinExistence type="predicted"/>
<dbReference type="GO" id="GO:0016887">
    <property type="term" value="F:ATP hydrolysis activity"/>
    <property type="evidence" value="ECO:0007669"/>
    <property type="project" value="InterPro"/>
</dbReference>
<dbReference type="GO" id="GO:0005524">
    <property type="term" value="F:ATP binding"/>
    <property type="evidence" value="ECO:0007669"/>
    <property type="project" value="InterPro"/>
</dbReference>
<dbReference type="RefSeq" id="WP_146353841.1">
    <property type="nucleotide sequence ID" value="NZ_VOBR01000013.1"/>
</dbReference>
<name>A0A563ERQ4_9PSEU</name>
<sequence length="398" mass="44677">MLRSFRLGNHRSFRDEQELLLMPAYSKDRLALPVAAIYGANASGKSNLLDGLRFMAEAVRDSFASWRPEGRIPLDPFRFVSAQDPPSVFVVELVLEGVRYTYGFEMSHRRVLEEWLYSYPEKRKRVLFERNGDEVKFGTSMPDRAKLDVLVKLLRPNSLLLSLAAQSNVAQVLPVFRWFTSAVWFRFAGEEPLSEEDIAEHFAGDSPMSKQLIDLVRAADFGISNVTVHAPHPQEDDGRPRVVVQHGGHSKLLWLGEESAGTRSWFGLLPTALTVLRDGGVLLIDEIDASLHPLLAGRLVGLFKDLSTNPSGAQLIFTTHDATLLHPPLAEELLARDEIWFVEKDSATGVSRLYSLVDFKPRSEDNLERRYLAGRYGAVPELFEDRFAEAVRSADGEA</sequence>
<dbReference type="SUPFAM" id="SSF52540">
    <property type="entry name" value="P-loop containing nucleoside triphosphate hydrolases"/>
    <property type="match status" value="1"/>
</dbReference>
<dbReference type="PANTHER" id="PTHR40396">
    <property type="entry name" value="ATPASE-LIKE PROTEIN"/>
    <property type="match status" value="1"/>
</dbReference>
<dbReference type="Pfam" id="PF13304">
    <property type="entry name" value="AAA_21"/>
    <property type="match status" value="1"/>
</dbReference>
<gene>
    <name evidence="2" type="ORF">FKR81_21140</name>
</gene>
<dbReference type="Proteomes" id="UP000316639">
    <property type="component" value="Unassembled WGS sequence"/>
</dbReference>
<evidence type="ECO:0000313" key="2">
    <source>
        <dbReference type="EMBL" id="TWP50218.1"/>
    </source>
</evidence>
<dbReference type="InterPro" id="IPR003959">
    <property type="entry name" value="ATPase_AAA_core"/>
</dbReference>
<comment type="caution">
    <text evidence="2">The sequence shown here is derived from an EMBL/GenBank/DDBJ whole genome shotgun (WGS) entry which is preliminary data.</text>
</comment>
<reference evidence="2 3" key="1">
    <citation type="submission" date="2019-07" db="EMBL/GenBank/DDBJ databases">
        <title>Lentzea xizangensis sp. nov., isolated from Qinghai-Tibetan Plateau Soils.</title>
        <authorList>
            <person name="Huang J."/>
        </authorList>
    </citation>
    <scope>NUCLEOTIDE SEQUENCE [LARGE SCALE GENOMIC DNA]</scope>
    <source>
        <strain evidence="2 3">FXJ1.1311</strain>
    </source>
</reference>
<dbReference type="InterPro" id="IPR027417">
    <property type="entry name" value="P-loop_NTPase"/>
</dbReference>
<organism evidence="2 3">
    <name type="scientific">Lentzea tibetensis</name>
    <dbReference type="NCBI Taxonomy" id="2591470"/>
    <lineage>
        <taxon>Bacteria</taxon>
        <taxon>Bacillati</taxon>
        <taxon>Actinomycetota</taxon>
        <taxon>Actinomycetes</taxon>
        <taxon>Pseudonocardiales</taxon>
        <taxon>Pseudonocardiaceae</taxon>
        <taxon>Lentzea</taxon>
    </lineage>
</organism>
<keyword evidence="3" id="KW-1185">Reference proteome</keyword>
<dbReference type="Gene3D" id="3.40.50.300">
    <property type="entry name" value="P-loop containing nucleotide triphosphate hydrolases"/>
    <property type="match status" value="2"/>
</dbReference>
<evidence type="ECO:0000313" key="3">
    <source>
        <dbReference type="Proteomes" id="UP000316639"/>
    </source>
</evidence>
<protein>
    <submittedName>
        <fullName evidence="2">AAA family ATPase</fullName>
    </submittedName>
</protein>